<evidence type="ECO:0000256" key="5">
    <source>
        <dbReference type="SAM" id="SignalP"/>
    </source>
</evidence>
<feature type="domain" description="Asn/Gln amidotransferase" evidence="6">
    <location>
        <begin position="561"/>
        <end position="661"/>
    </location>
</feature>
<dbReference type="EMBL" id="JAHBMH010000024">
    <property type="protein sequence ID" value="KAK1938303.1"/>
    <property type="molecule type" value="Genomic_DNA"/>
</dbReference>
<accession>A0AAD9LIT8</accession>
<reference evidence="8" key="1">
    <citation type="journal article" date="2014" name="Nucleic Acids Res.">
        <title>The evolutionary dynamics of variant antigen genes in Babesia reveal a history of genomic innovation underlying host-parasite interaction.</title>
        <authorList>
            <person name="Jackson A.P."/>
            <person name="Otto T.D."/>
            <person name="Darby A."/>
            <person name="Ramaprasad A."/>
            <person name="Xia D."/>
            <person name="Echaide I.E."/>
            <person name="Farber M."/>
            <person name="Gahlot S."/>
            <person name="Gamble J."/>
            <person name="Gupta D."/>
            <person name="Gupta Y."/>
            <person name="Jackson L."/>
            <person name="Malandrin L."/>
            <person name="Malas T.B."/>
            <person name="Moussa E."/>
            <person name="Nair M."/>
            <person name="Reid A.J."/>
            <person name="Sanders M."/>
            <person name="Sharma J."/>
            <person name="Tracey A."/>
            <person name="Quail M.A."/>
            <person name="Weir W."/>
            <person name="Wastling J.M."/>
            <person name="Hall N."/>
            <person name="Willadsen P."/>
            <person name="Lingelbach K."/>
            <person name="Shiels B."/>
            <person name="Tait A."/>
            <person name="Berriman M."/>
            <person name="Allred D.R."/>
            <person name="Pain A."/>
        </authorList>
    </citation>
    <scope>NUCLEOTIDE SEQUENCE</scope>
    <source>
        <strain evidence="8">1802A</strain>
    </source>
</reference>
<name>A0AAD9LIT8_BABDI</name>
<comment type="caution">
    <text evidence="8">The sequence shown here is derived from an EMBL/GenBank/DDBJ whole genome shotgun (WGS) entry which is preliminary data.</text>
</comment>
<evidence type="ECO:0000256" key="3">
    <source>
        <dbReference type="ARBA" id="ARBA00022840"/>
    </source>
</evidence>
<reference evidence="8" key="2">
    <citation type="submission" date="2021-05" db="EMBL/GenBank/DDBJ databases">
        <authorList>
            <person name="Pain A."/>
        </authorList>
    </citation>
    <scope>NUCLEOTIDE SEQUENCE</scope>
    <source>
        <strain evidence="8">1802A</strain>
    </source>
</reference>
<dbReference type="GO" id="GO:0032543">
    <property type="term" value="P:mitochondrial translation"/>
    <property type="evidence" value="ECO:0007669"/>
    <property type="project" value="TreeGrafter"/>
</dbReference>
<keyword evidence="5" id="KW-0732">Signal</keyword>
<proteinExistence type="predicted"/>
<dbReference type="InterPro" id="IPR017959">
    <property type="entry name" value="Asn/Gln-tRNA_amidoTrfase_suB/E"/>
</dbReference>
<evidence type="ECO:0000259" key="6">
    <source>
        <dbReference type="Pfam" id="PF02637"/>
    </source>
</evidence>
<evidence type="ECO:0000259" key="7">
    <source>
        <dbReference type="Pfam" id="PF02934"/>
    </source>
</evidence>
<keyword evidence="1" id="KW-0436">Ligase</keyword>
<dbReference type="GO" id="GO:0030956">
    <property type="term" value="C:glutamyl-tRNA(Gln) amidotransferase complex"/>
    <property type="evidence" value="ECO:0007669"/>
    <property type="project" value="TreeGrafter"/>
</dbReference>
<keyword evidence="9" id="KW-1185">Reference proteome</keyword>
<dbReference type="AlphaFoldDB" id="A0AAD9LIT8"/>
<dbReference type="Pfam" id="PF02637">
    <property type="entry name" value="GatB_Yqey"/>
    <property type="match status" value="1"/>
</dbReference>
<feature type="signal peptide" evidence="5">
    <location>
        <begin position="1"/>
        <end position="25"/>
    </location>
</feature>
<evidence type="ECO:0000313" key="9">
    <source>
        <dbReference type="Proteomes" id="UP001195914"/>
    </source>
</evidence>
<protein>
    <submittedName>
        <fullName evidence="8">PET112 family, N terminal region domain containing protein</fullName>
    </submittedName>
</protein>
<gene>
    <name evidence="8" type="ORF">X943_000013</name>
</gene>
<dbReference type="GO" id="GO:0050567">
    <property type="term" value="F:glutaminyl-tRNA synthase (glutamine-hydrolyzing) activity"/>
    <property type="evidence" value="ECO:0007669"/>
    <property type="project" value="TreeGrafter"/>
</dbReference>
<dbReference type="InterPro" id="IPR006075">
    <property type="entry name" value="Asn/Gln-tRNA_Trfase_suB/E_cat"/>
</dbReference>
<dbReference type="GO" id="GO:0070681">
    <property type="term" value="P:glutaminyl-tRNAGln biosynthesis via transamidation"/>
    <property type="evidence" value="ECO:0007669"/>
    <property type="project" value="TreeGrafter"/>
</dbReference>
<organism evidence="8 9">
    <name type="scientific">Babesia divergens</name>
    <dbReference type="NCBI Taxonomy" id="32595"/>
    <lineage>
        <taxon>Eukaryota</taxon>
        <taxon>Sar</taxon>
        <taxon>Alveolata</taxon>
        <taxon>Apicomplexa</taxon>
        <taxon>Aconoidasida</taxon>
        <taxon>Piroplasmida</taxon>
        <taxon>Babesiidae</taxon>
        <taxon>Babesia</taxon>
    </lineage>
</organism>
<dbReference type="InterPro" id="IPR014746">
    <property type="entry name" value="Gln_synth/guanido_kin_cat_dom"/>
</dbReference>
<dbReference type="GO" id="GO:0005524">
    <property type="term" value="F:ATP binding"/>
    <property type="evidence" value="ECO:0007669"/>
    <property type="project" value="UniProtKB-KW"/>
</dbReference>
<dbReference type="Proteomes" id="UP001195914">
    <property type="component" value="Unassembled WGS sequence"/>
</dbReference>
<keyword evidence="4" id="KW-0648">Protein biosynthesis</keyword>
<dbReference type="SUPFAM" id="SSF55931">
    <property type="entry name" value="Glutamine synthetase/guanido kinase"/>
    <property type="match status" value="1"/>
</dbReference>
<evidence type="ECO:0000256" key="4">
    <source>
        <dbReference type="ARBA" id="ARBA00022917"/>
    </source>
</evidence>
<dbReference type="Pfam" id="PF02934">
    <property type="entry name" value="GatB_N"/>
    <property type="match status" value="1"/>
</dbReference>
<dbReference type="PANTHER" id="PTHR11659">
    <property type="entry name" value="GLUTAMYL-TRNA GLN AMIDOTRANSFERASE SUBUNIT B MITOCHONDRIAL AND PROKARYOTIC PET112-RELATED"/>
    <property type="match status" value="1"/>
</dbReference>
<keyword evidence="3" id="KW-0067">ATP-binding</keyword>
<dbReference type="PANTHER" id="PTHR11659:SF0">
    <property type="entry name" value="GLUTAMYL-TRNA(GLN) AMIDOTRANSFERASE SUBUNIT B, MITOCHONDRIAL"/>
    <property type="match status" value="1"/>
</dbReference>
<sequence>MGLPVYSLRLLVAAVCLVYPPSAPSVRISNGIRDVGCLCSGFISAASAWKRSPLSPQELHYASRGRLQVPISHACQSTSQRLDSSFEPVPGKSDSVIASPGDYAVVKFLAGIEAHIQLALPRKIFCDCVSTASCLSEDAVGDFGATVPSCKSSSDSSSCHPRCVDLYTRLHNILSYACKGHFLDRRRSLSSILEDDAISFEDYGGMYNSDVGHCRNTHGESVASPVSDMSTIHRLNEFVCPVCKGEPGALPLLSPLAVLYGVCACQTFACEVSRSVSFERKVYSYADLPKRYQLTQVSNPIGMNGSLILKSGRCIRVQRVNLEEDTARNLSVDGLEPSLDYNRSGIGLIEVVTEACEFTVSELVECCSVMSRLAVSSGLCKGLMHEGNIRFDINLSVPSMGSKRIEIKNLNSFRRIRKAVLQCLSSGCRGSEPVPSPSLTSPANLDSGDTSLSNNMWMDLLTDVLDERSASSDTSSSGRTLGWRSSKGVEYMRDKSSRSCYLNLADTNIPTIFLSEEIIAAVKSVALAEDRPSLESVSTKYPEVPVDLLRVIQKSNDSLDLFVRLSNDVGDPVFVAKWLVNSIIPVVRVGSVDVEQLCELLKAVKDKRMNVDTAKRILPDFTSGGMRLAEYMRHHNLELLGESATRAFVDRYLADNPVHVPSRGLSRVEVTRLVGEIVASSGQRLHYSLVRDYLVERTGASE</sequence>
<evidence type="ECO:0000256" key="2">
    <source>
        <dbReference type="ARBA" id="ARBA00022741"/>
    </source>
</evidence>
<dbReference type="GO" id="GO:0005739">
    <property type="term" value="C:mitochondrion"/>
    <property type="evidence" value="ECO:0007669"/>
    <property type="project" value="TreeGrafter"/>
</dbReference>
<keyword evidence="2" id="KW-0547">Nucleotide-binding</keyword>
<evidence type="ECO:0000256" key="1">
    <source>
        <dbReference type="ARBA" id="ARBA00022598"/>
    </source>
</evidence>
<dbReference type="InterPro" id="IPR018027">
    <property type="entry name" value="Asn/Gln_amidotransferase"/>
</dbReference>
<evidence type="ECO:0000313" key="8">
    <source>
        <dbReference type="EMBL" id="KAK1938303.1"/>
    </source>
</evidence>
<feature type="domain" description="Aspartyl/Glutamyl-tRNA(Gln) amidotransferase subunit B/E catalytic" evidence="7">
    <location>
        <begin position="232"/>
        <end position="519"/>
    </location>
</feature>
<feature type="chain" id="PRO_5041943191" evidence="5">
    <location>
        <begin position="26"/>
        <end position="702"/>
    </location>
</feature>